<feature type="region of interest" description="Disordered" evidence="2">
    <location>
        <begin position="146"/>
        <end position="172"/>
    </location>
</feature>
<evidence type="ECO:0000259" key="3">
    <source>
        <dbReference type="Pfam" id="PF13649"/>
    </source>
</evidence>
<dbReference type="RefSeq" id="WP_344782916.1">
    <property type="nucleotide sequence ID" value="NZ_BAAAZW010000005.1"/>
</dbReference>
<keyword evidence="4" id="KW-0489">Methyltransferase</keyword>
<dbReference type="Pfam" id="PF13649">
    <property type="entry name" value="Methyltransf_25"/>
    <property type="match status" value="1"/>
</dbReference>
<keyword evidence="5" id="KW-1185">Reference proteome</keyword>
<feature type="compositionally biased region" description="Basic and acidic residues" evidence="2">
    <location>
        <begin position="146"/>
        <end position="167"/>
    </location>
</feature>
<dbReference type="InterPro" id="IPR041698">
    <property type="entry name" value="Methyltransf_25"/>
</dbReference>
<evidence type="ECO:0000256" key="1">
    <source>
        <dbReference type="ARBA" id="ARBA00022679"/>
    </source>
</evidence>
<dbReference type="EMBL" id="BAAAZW010000005">
    <property type="protein sequence ID" value="GAA3959059.1"/>
    <property type="molecule type" value="Genomic_DNA"/>
</dbReference>
<dbReference type="Gene3D" id="3.40.50.150">
    <property type="entry name" value="Vaccinia Virus protein VP39"/>
    <property type="match status" value="1"/>
</dbReference>
<feature type="domain" description="Methyltransferase" evidence="3">
    <location>
        <begin position="47"/>
        <end position="136"/>
    </location>
</feature>
<feature type="region of interest" description="Disordered" evidence="2">
    <location>
        <begin position="193"/>
        <end position="221"/>
    </location>
</feature>
<name>A0ABP7P3K6_9ACTN</name>
<reference evidence="5" key="1">
    <citation type="journal article" date="2019" name="Int. J. Syst. Evol. Microbiol.">
        <title>The Global Catalogue of Microorganisms (GCM) 10K type strain sequencing project: providing services to taxonomists for standard genome sequencing and annotation.</title>
        <authorList>
            <consortium name="The Broad Institute Genomics Platform"/>
            <consortium name="The Broad Institute Genome Sequencing Center for Infectious Disease"/>
            <person name="Wu L."/>
            <person name="Ma J."/>
        </authorList>
    </citation>
    <scope>NUCLEOTIDE SEQUENCE [LARGE SCALE GENOMIC DNA]</scope>
    <source>
        <strain evidence="5">JCM 16923</strain>
    </source>
</reference>
<dbReference type="Proteomes" id="UP001418444">
    <property type="component" value="Unassembled WGS sequence"/>
</dbReference>
<organism evidence="4 5">
    <name type="scientific">Gordonia caeni</name>
    <dbReference type="NCBI Taxonomy" id="1007097"/>
    <lineage>
        <taxon>Bacteria</taxon>
        <taxon>Bacillati</taxon>
        <taxon>Actinomycetota</taxon>
        <taxon>Actinomycetes</taxon>
        <taxon>Mycobacteriales</taxon>
        <taxon>Gordoniaceae</taxon>
        <taxon>Gordonia</taxon>
    </lineage>
</organism>
<dbReference type="GO" id="GO:0032259">
    <property type="term" value="P:methylation"/>
    <property type="evidence" value="ECO:0007669"/>
    <property type="project" value="UniProtKB-KW"/>
</dbReference>
<dbReference type="PANTHER" id="PTHR43861">
    <property type="entry name" value="TRANS-ACONITATE 2-METHYLTRANSFERASE-RELATED"/>
    <property type="match status" value="1"/>
</dbReference>
<accession>A0ABP7P3K6</accession>
<evidence type="ECO:0000313" key="5">
    <source>
        <dbReference type="Proteomes" id="UP001418444"/>
    </source>
</evidence>
<dbReference type="SUPFAM" id="SSF53335">
    <property type="entry name" value="S-adenosyl-L-methionine-dependent methyltransferases"/>
    <property type="match status" value="1"/>
</dbReference>
<proteinExistence type="predicted"/>
<evidence type="ECO:0000256" key="2">
    <source>
        <dbReference type="SAM" id="MobiDB-lite"/>
    </source>
</evidence>
<dbReference type="CDD" id="cd02440">
    <property type="entry name" value="AdoMet_MTases"/>
    <property type="match status" value="1"/>
</dbReference>
<sequence>MAPHHHDAEMSGDYWEQRWAGADHPEAAAEHPYLQRELAGLTPGTAVDAGCGAGSEAIWLAAHGWTTTGADVSASALRLAADRADQAGVTVDWVHADLTDWAPAEPVDLVTTFYAHPEGDQLAFYRRLSDWVAPGGTLLVVGHLHHDGAHSEGDHSDGDHSEGDHPGPPEQTKVTADWISEVLPAGRWRIESATGESRSVVDPQGKTQRLHDAVVRATRTA</sequence>
<comment type="caution">
    <text evidence="4">The sequence shown here is derived from an EMBL/GenBank/DDBJ whole genome shotgun (WGS) entry which is preliminary data.</text>
</comment>
<keyword evidence="1" id="KW-0808">Transferase</keyword>
<gene>
    <name evidence="4" type="ORF">GCM10022231_18380</name>
</gene>
<dbReference type="GO" id="GO:0008168">
    <property type="term" value="F:methyltransferase activity"/>
    <property type="evidence" value="ECO:0007669"/>
    <property type="project" value="UniProtKB-KW"/>
</dbReference>
<dbReference type="InterPro" id="IPR029063">
    <property type="entry name" value="SAM-dependent_MTases_sf"/>
</dbReference>
<evidence type="ECO:0000313" key="4">
    <source>
        <dbReference type="EMBL" id="GAA3959059.1"/>
    </source>
</evidence>
<protein>
    <submittedName>
        <fullName evidence="4">Class I SAM-dependent methyltransferase</fullName>
    </submittedName>
</protein>